<reference evidence="1 2" key="1">
    <citation type="submission" date="2022-06" db="EMBL/GenBank/DDBJ databases">
        <title>Isolation of gut microbiota from human fecal samples.</title>
        <authorList>
            <person name="Pamer E.G."/>
            <person name="Barat B."/>
            <person name="Waligurski E."/>
            <person name="Medina S."/>
            <person name="Paddock L."/>
            <person name="Mostad J."/>
        </authorList>
    </citation>
    <scope>NUCLEOTIDE SEQUENCE [LARGE SCALE GENOMIC DNA]</scope>
    <source>
        <strain evidence="1 2">DFI.7.95</strain>
    </source>
</reference>
<comment type="caution">
    <text evidence="1">The sequence shown here is derived from an EMBL/GenBank/DDBJ whole genome shotgun (WGS) entry which is preliminary data.</text>
</comment>
<organism evidence="1 2">
    <name type="scientific">Tissierella carlieri</name>
    <dbReference type="NCBI Taxonomy" id="689904"/>
    <lineage>
        <taxon>Bacteria</taxon>
        <taxon>Bacillati</taxon>
        <taxon>Bacillota</taxon>
        <taxon>Tissierellia</taxon>
        <taxon>Tissierellales</taxon>
        <taxon>Tissierellaceae</taxon>
        <taxon>Tissierella</taxon>
    </lineage>
</organism>
<evidence type="ECO:0000313" key="1">
    <source>
        <dbReference type="EMBL" id="MCQ4922807.1"/>
    </source>
</evidence>
<evidence type="ECO:0000313" key="2">
    <source>
        <dbReference type="Proteomes" id="UP001524478"/>
    </source>
</evidence>
<accession>A0ABT1S8Y0</accession>
<dbReference type="EMBL" id="JANGAC010000004">
    <property type="protein sequence ID" value="MCQ4922807.1"/>
    <property type="molecule type" value="Genomic_DNA"/>
</dbReference>
<keyword evidence="2" id="KW-1185">Reference proteome</keyword>
<proteinExistence type="predicted"/>
<sequence length="361" mass="41222">MGEKAAIYPFYPRLLPYIKHYNKLQDRYEITEVYAPQGLGLKDKDLSFACNHPSIGKKGNLIDNINKSDADILVLVDDIEDDFDNEDFFDIANIALQKGMKVNYYAKSIFAVRDEMRRLSEDYKDNMKIIIEEHKNNELGQTKGSLQTPVILVGGMLDEPDVLEVLLQVYLNLVELGLKVSVFTKTPFSLGTNFHSINALFSNRFDEKTTISYLKETLKEVEHIEQPDIILMETPDPIMEYNEFAHNGYGIRTYMLSLAVIPDSMINVIPVELCVAEYVEMVSKFVEEKYNTKLDGVHTSNSIIDSLYVVQSQELSWVHIPTEEVNKSLQFNQGQSKIPIINIIQAGTNMITNNIINRLSY</sequence>
<gene>
    <name evidence="1" type="ORF">NE686_06915</name>
</gene>
<protein>
    <submittedName>
        <fullName evidence="1">Uncharacterized protein</fullName>
    </submittedName>
</protein>
<dbReference type="RefSeq" id="WP_256310942.1">
    <property type="nucleotide sequence ID" value="NZ_JANGAC010000004.1"/>
</dbReference>
<dbReference type="Proteomes" id="UP001524478">
    <property type="component" value="Unassembled WGS sequence"/>
</dbReference>
<name>A0ABT1S8Y0_9FIRM</name>